<dbReference type="EMBL" id="DS547095">
    <property type="protein sequence ID" value="EDR11686.1"/>
    <property type="molecule type" value="Genomic_DNA"/>
</dbReference>
<dbReference type="InParanoid" id="B0D1R5"/>
<evidence type="ECO:0000313" key="2">
    <source>
        <dbReference type="Proteomes" id="UP000001194"/>
    </source>
</evidence>
<dbReference type="RefSeq" id="XP_001877583.1">
    <property type="nucleotide sequence ID" value="XM_001877548.1"/>
</dbReference>
<protein>
    <submittedName>
        <fullName evidence="1">Predicted protein</fullName>
    </submittedName>
</protein>
<gene>
    <name evidence="1" type="ORF">LACBIDRAFT_314171</name>
</gene>
<accession>B0D1R5</accession>
<proteinExistence type="predicted"/>
<name>B0D1R5_LACBS</name>
<dbReference type="Proteomes" id="UP000001194">
    <property type="component" value="Unassembled WGS sequence"/>
</dbReference>
<organism evidence="2">
    <name type="scientific">Laccaria bicolor (strain S238N-H82 / ATCC MYA-4686)</name>
    <name type="common">Bicoloured deceiver</name>
    <name type="synonym">Laccaria laccata var. bicolor</name>
    <dbReference type="NCBI Taxonomy" id="486041"/>
    <lineage>
        <taxon>Eukaryota</taxon>
        <taxon>Fungi</taxon>
        <taxon>Dikarya</taxon>
        <taxon>Basidiomycota</taxon>
        <taxon>Agaricomycotina</taxon>
        <taxon>Agaricomycetes</taxon>
        <taxon>Agaricomycetidae</taxon>
        <taxon>Agaricales</taxon>
        <taxon>Agaricineae</taxon>
        <taxon>Hydnangiaceae</taxon>
        <taxon>Laccaria</taxon>
    </lineage>
</organism>
<evidence type="ECO:0000313" key="1">
    <source>
        <dbReference type="EMBL" id="EDR11686.1"/>
    </source>
</evidence>
<reference evidence="1 2" key="1">
    <citation type="journal article" date="2008" name="Nature">
        <title>The genome of Laccaria bicolor provides insights into mycorrhizal symbiosis.</title>
        <authorList>
            <person name="Martin F."/>
            <person name="Aerts A."/>
            <person name="Ahren D."/>
            <person name="Brun A."/>
            <person name="Danchin E.G.J."/>
            <person name="Duchaussoy F."/>
            <person name="Gibon J."/>
            <person name="Kohler A."/>
            <person name="Lindquist E."/>
            <person name="Pereda V."/>
            <person name="Salamov A."/>
            <person name="Shapiro H.J."/>
            <person name="Wuyts J."/>
            <person name="Blaudez D."/>
            <person name="Buee M."/>
            <person name="Brokstein P."/>
            <person name="Canbaeck B."/>
            <person name="Cohen D."/>
            <person name="Courty P.E."/>
            <person name="Coutinho P.M."/>
            <person name="Delaruelle C."/>
            <person name="Detter J.C."/>
            <person name="Deveau A."/>
            <person name="DiFazio S."/>
            <person name="Duplessis S."/>
            <person name="Fraissinet-Tachet L."/>
            <person name="Lucic E."/>
            <person name="Frey-Klett P."/>
            <person name="Fourrey C."/>
            <person name="Feussner I."/>
            <person name="Gay G."/>
            <person name="Grimwood J."/>
            <person name="Hoegger P.J."/>
            <person name="Jain P."/>
            <person name="Kilaru S."/>
            <person name="Labbe J."/>
            <person name="Lin Y.C."/>
            <person name="Legue V."/>
            <person name="Le Tacon F."/>
            <person name="Marmeisse R."/>
            <person name="Melayah D."/>
            <person name="Montanini B."/>
            <person name="Muratet M."/>
            <person name="Nehls U."/>
            <person name="Niculita-Hirzel H."/>
            <person name="Oudot-Le Secq M.P."/>
            <person name="Peter M."/>
            <person name="Quesneville H."/>
            <person name="Rajashekar B."/>
            <person name="Reich M."/>
            <person name="Rouhier N."/>
            <person name="Schmutz J."/>
            <person name="Yin T."/>
            <person name="Chalot M."/>
            <person name="Henrissat B."/>
            <person name="Kuees U."/>
            <person name="Lucas S."/>
            <person name="Van de Peer Y."/>
            <person name="Podila G.K."/>
            <person name="Polle A."/>
            <person name="Pukkila P.J."/>
            <person name="Richardson P.M."/>
            <person name="Rouze P."/>
            <person name="Sanders I.R."/>
            <person name="Stajich J.E."/>
            <person name="Tunlid A."/>
            <person name="Tuskan G."/>
            <person name="Grigoriev I.V."/>
        </authorList>
    </citation>
    <scope>NUCLEOTIDE SEQUENCE [LARGE SCALE GENOMIC DNA]</scope>
    <source>
        <strain evidence="2">S238N-H82 / ATCC MYA-4686</strain>
    </source>
</reference>
<dbReference type="GeneID" id="6073282"/>
<sequence length="71" mass="8138">MTLVSSWCFVPLTFSFLSFCCRIKYHLFIHFHTFSFVLASTCQTGVFRLPLSSPSHAVSPLSLHIFARRVL</sequence>
<dbReference type="HOGENOM" id="CLU_2740459_0_0_1"/>
<dbReference type="KEGG" id="lbc:LACBIDRAFT_314171"/>
<keyword evidence="2" id="KW-1185">Reference proteome</keyword>
<dbReference type="AlphaFoldDB" id="B0D1R5"/>